<organism evidence="2 3">
    <name type="scientific">Ancylobacter vacuolatus</name>
    <dbReference type="NCBI Taxonomy" id="223389"/>
    <lineage>
        <taxon>Bacteria</taxon>
        <taxon>Pseudomonadati</taxon>
        <taxon>Pseudomonadota</taxon>
        <taxon>Alphaproteobacteria</taxon>
        <taxon>Hyphomicrobiales</taxon>
        <taxon>Xanthobacteraceae</taxon>
        <taxon>Ancylobacter</taxon>
    </lineage>
</organism>
<dbReference type="EMBL" id="JAUSUH010000001">
    <property type="protein sequence ID" value="MDQ0345922.1"/>
    <property type="molecule type" value="Genomic_DNA"/>
</dbReference>
<keyword evidence="1" id="KW-0472">Membrane</keyword>
<reference evidence="2 3" key="1">
    <citation type="submission" date="2023-07" db="EMBL/GenBank/DDBJ databases">
        <title>Genomic Encyclopedia of Type Strains, Phase IV (KMG-IV): sequencing the most valuable type-strain genomes for metagenomic binning, comparative biology and taxonomic classification.</title>
        <authorList>
            <person name="Goeker M."/>
        </authorList>
    </citation>
    <scope>NUCLEOTIDE SEQUENCE [LARGE SCALE GENOMIC DNA]</scope>
    <source>
        <strain evidence="2 3">DSM 1277</strain>
    </source>
</reference>
<accession>A0ABU0DBX2</accession>
<sequence>MVTQSPSEQVRAAGTGWVVLLSFLFRVLAILAVGVLIWWFSAPIAVLLQNTARFKYDKLEVSVQLTGDSREVLNALLAKIIETAALNDTQKIEKLESLLSRYERFIDATIISERTGGVVRTEYDKAFQQLLDRDVAGARSTLNELYARYPTQWNIHELRRTIADLPDKPNDGQFQQLYADIAKYCAWAADPKLIQDMDAAAGKVTALKRTGCGRPVVP</sequence>
<evidence type="ECO:0000256" key="1">
    <source>
        <dbReference type="SAM" id="Phobius"/>
    </source>
</evidence>
<keyword evidence="1" id="KW-1133">Transmembrane helix</keyword>
<comment type="caution">
    <text evidence="2">The sequence shown here is derived from an EMBL/GenBank/DDBJ whole genome shotgun (WGS) entry which is preliminary data.</text>
</comment>
<keyword evidence="1" id="KW-0812">Transmembrane</keyword>
<evidence type="ECO:0000313" key="3">
    <source>
        <dbReference type="Proteomes" id="UP001238467"/>
    </source>
</evidence>
<protein>
    <submittedName>
        <fullName evidence="2">Uncharacterized protein</fullName>
    </submittedName>
</protein>
<feature type="transmembrane region" description="Helical" evidence="1">
    <location>
        <begin position="23"/>
        <end position="48"/>
    </location>
</feature>
<gene>
    <name evidence="2" type="ORF">J2S76_000323</name>
</gene>
<dbReference type="Proteomes" id="UP001238467">
    <property type="component" value="Unassembled WGS sequence"/>
</dbReference>
<keyword evidence="3" id="KW-1185">Reference proteome</keyword>
<evidence type="ECO:0000313" key="2">
    <source>
        <dbReference type="EMBL" id="MDQ0345922.1"/>
    </source>
</evidence>
<name>A0ABU0DBX2_9HYPH</name>
<proteinExistence type="predicted"/>
<dbReference type="RefSeq" id="WP_307056907.1">
    <property type="nucleotide sequence ID" value="NZ_JAUSUH010000001.1"/>
</dbReference>